<dbReference type="STRING" id="316056.RPC_2737"/>
<proteinExistence type="predicted"/>
<evidence type="ECO:0000313" key="1">
    <source>
        <dbReference type="EMBL" id="ABD88285.1"/>
    </source>
</evidence>
<accession>Q214A1</accession>
<dbReference type="Pfam" id="PF04229">
    <property type="entry name" value="GrpB"/>
    <property type="match status" value="1"/>
</dbReference>
<dbReference type="SUPFAM" id="SSF81301">
    <property type="entry name" value="Nucleotidyltransferase"/>
    <property type="match status" value="1"/>
</dbReference>
<organism evidence="1">
    <name type="scientific">Rhodopseudomonas palustris (strain BisB18)</name>
    <dbReference type="NCBI Taxonomy" id="316056"/>
    <lineage>
        <taxon>Bacteria</taxon>
        <taxon>Pseudomonadati</taxon>
        <taxon>Pseudomonadota</taxon>
        <taxon>Alphaproteobacteria</taxon>
        <taxon>Hyphomicrobiales</taxon>
        <taxon>Nitrobacteraceae</taxon>
        <taxon>Rhodopseudomonas</taxon>
    </lineage>
</organism>
<name>Q214A1_RHOPB</name>
<dbReference type="PANTHER" id="PTHR34822:SF1">
    <property type="entry name" value="GRPB FAMILY PROTEIN"/>
    <property type="match status" value="1"/>
</dbReference>
<protein>
    <recommendedName>
        <fullName evidence="2">GrpB family protein</fullName>
    </recommendedName>
</protein>
<dbReference type="InterPro" id="IPR007344">
    <property type="entry name" value="GrpB/CoaE"/>
</dbReference>
<dbReference type="HOGENOM" id="CLU_136761_0_0_5"/>
<dbReference type="AlphaFoldDB" id="Q214A1"/>
<dbReference type="eggNOG" id="COG2320">
    <property type="taxonomic scope" value="Bacteria"/>
</dbReference>
<dbReference type="Gene3D" id="3.30.460.10">
    <property type="entry name" value="Beta Polymerase, domain 2"/>
    <property type="match status" value="1"/>
</dbReference>
<gene>
    <name evidence="1" type="ordered locus">RPC_2737</name>
</gene>
<dbReference type="KEGG" id="rpc:RPC_2737"/>
<dbReference type="PANTHER" id="PTHR34822">
    <property type="entry name" value="GRPB DOMAIN PROTEIN (AFU_ORTHOLOGUE AFUA_1G01530)"/>
    <property type="match status" value="1"/>
</dbReference>
<sequence>MAAVSTREDRRMADSDVFRLTSDDQQARRAAERLFGEVTRELGSMLPASAEVLHVGATAVPGCLTKGDLDIVVRVERGDFLAVESRFAKFFPRNAGSIRSDEFAAFADAARTPHLGIQLTTKGGAFDHFHRFIAALRADPELVRRYNALKLAHHNQPMDRYRAAKHAFIAEVLRSDAASSESDHRPR</sequence>
<evidence type="ECO:0008006" key="2">
    <source>
        <dbReference type="Google" id="ProtNLM"/>
    </source>
</evidence>
<dbReference type="InterPro" id="IPR043519">
    <property type="entry name" value="NT_sf"/>
</dbReference>
<reference evidence="1" key="1">
    <citation type="submission" date="2006-03" db="EMBL/GenBank/DDBJ databases">
        <title>Complete sequence of Rhodopseudomonas palustris BisB18.</title>
        <authorList>
            <consortium name="US DOE Joint Genome Institute"/>
            <person name="Copeland A."/>
            <person name="Lucas S."/>
            <person name="Lapidus A."/>
            <person name="Barry K."/>
            <person name="Detter J.C."/>
            <person name="Glavina del Rio T."/>
            <person name="Hammon N."/>
            <person name="Israni S."/>
            <person name="Dalin E."/>
            <person name="Tice H."/>
            <person name="Pitluck S."/>
            <person name="Chain P."/>
            <person name="Malfatti S."/>
            <person name="Shin M."/>
            <person name="Vergez L."/>
            <person name="Schmutz J."/>
            <person name="Larimer F."/>
            <person name="Land M."/>
            <person name="Hauser L."/>
            <person name="Pelletier D.A."/>
            <person name="Kyrpides N."/>
            <person name="Anderson I."/>
            <person name="Oda Y."/>
            <person name="Harwood C.S."/>
            <person name="Richardson P."/>
        </authorList>
    </citation>
    <scope>NUCLEOTIDE SEQUENCE [LARGE SCALE GENOMIC DNA]</scope>
    <source>
        <strain evidence="1">BisB18</strain>
    </source>
</reference>
<dbReference type="EMBL" id="CP000301">
    <property type="protein sequence ID" value="ABD88285.1"/>
    <property type="molecule type" value="Genomic_DNA"/>
</dbReference>